<dbReference type="GO" id="GO:0008654">
    <property type="term" value="P:phospholipid biosynthetic process"/>
    <property type="evidence" value="ECO:0007669"/>
    <property type="project" value="UniProtKB-KW"/>
</dbReference>
<name>A0A2G3E5S2_9FIRM</name>
<dbReference type="RefSeq" id="WP_099385435.1">
    <property type="nucleotide sequence ID" value="NZ_JANSWH010000045.1"/>
</dbReference>
<dbReference type="Pfam" id="PF00781">
    <property type="entry name" value="DAGK_cat"/>
    <property type="match status" value="1"/>
</dbReference>
<comment type="cofactor">
    <cofactor evidence="1">
        <name>Mg(2+)</name>
        <dbReference type="ChEBI" id="CHEBI:18420"/>
    </cofactor>
</comment>
<sequence>MNVEKMNGKGTLEMNQVYHFIVNTAARTGKGIFAWNELEEILMQRQIKYETHLTEYAGHAKTLARELSEKGTESDPVYLVIVGGDGTVNEVLNGIVNFKNVRFGYVPNGSANDLANGLGWFKFDAKEILNKLLDGEYHGFAMDLGCSTDESGNKNLFAISSGIGIDAEVCKAALHSKLKKFLNAIHLGGLTYKLLTIHKLFTMPHVTCYLKLDDQPEKMIQKGIFAVGMNQPVEGGGVPMAPKAVCTDGKLTLCCVYGYSRFRAFFVLPSLLAGKHEGKKGFWIESFSKATIRLESAMVLHADGEYCGEQKHVCIECLPGIMKFI</sequence>
<dbReference type="InterPro" id="IPR045540">
    <property type="entry name" value="YegS/DAGK_C"/>
</dbReference>
<dbReference type="GO" id="GO:0016301">
    <property type="term" value="F:kinase activity"/>
    <property type="evidence" value="ECO:0007669"/>
    <property type="project" value="UniProtKB-KW"/>
</dbReference>
<dbReference type="Pfam" id="PF19279">
    <property type="entry name" value="YegS_C"/>
    <property type="match status" value="1"/>
</dbReference>
<keyword evidence="11" id="KW-1185">Reference proteome</keyword>
<evidence type="ECO:0000256" key="8">
    <source>
        <dbReference type="ARBA" id="ARBA00023264"/>
    </source>
</evidence>
<evidence type="ECO:0000256" key="6">
    <source>
        <dbReference type="ARBA" id="ARBA00022840"/>
    </source>
</evidence>
<keyword evidence="3" id="KW-0808">Transferase</keyword>
<keyword evidence="8" id="KW-1208">Phospholipid metabolism</keyword>
<dbReference type="Gene3D" id="2.60.200.40">
    <property type="match status" value="1"/>
</dbReference>
<gene>
    <name evidence="10" type="ORF">CSX02_01970</name>
</gene>
<reference evidence="10 11" key="2">
    <citation type="submission" date="2017-10" db="EMBL/GenBank/DDBJ databases">
        <authorList>
            <person name="Banno H."/>
            <person name="Chua N.-H."/>
        </authorList>
    </citation>
    <scope>NUCLEOTIDE SEQUENCE [LARGE SCALE GENOMIC DNA]</scope>
    <source>
        <strain evidence="10 11">JK623</strain>
    </source>
</reference>
<reference evidence="10 11" key="1">
    <citation type="submission" date="2017-10" db="EMBL/GenBank/DDBJ databases">
        <title>Resolving the taxonomy of Roseburia spp., Eubacterium rectale and Agathobacter spp. through phylogenomic analysis.</title>
        <authorList>
            <person name="Sheridan P.O."/>
            <person name="Walker A.W."/>
            <person name="Duncan S.H."/>
            <person name="Scott K.P."/>
            <person name="Toole P.W.O."/>
            <person name="Luis P."/>
            <person name="Flint H.J."/>
        </authorList>
    </citation>
    <scope>NUCLEOTIDE SEQUENCE [LARGE SCALE GENOMIC DNA]</scope>
    <source>
        <strain evidence="10 11">JK623</strain>
    </source>
</reference>
<keyword evidence="6" id="KW-0067">ATP-binding</keyword>
<keyword evidence="4" id="KW-0547">Nucleotide-binding</keyword>
<feature type="domain" description="DAGKc" evidence="9">
    <location>
        <begin position="13"/>
        <end position="151"/>
    </location>
</feature>
<dbReference type="InterPro" id="IPR017438">
    <property type="entry name" value="ATP-NAD_kinase_N"/>
</dbReference>
<evidence type="ECO:0000313" key="11">
    <source>
        <dbReference type="Proteomes" id="UP000224563"/>
    </source>
</evidence>
<evidence type="ECO:0000256" key="1">
    <source>
        <dbReference type="ARBA" id="ARBA00001946"/>
    </source>
</evidence>
<dbReference type="SMART" id="SM00046">
    <property type="entry name" value="DAGKc"/>
    <property type="match status" value="1"/>
</dbReference>
<dbReference type="Proteomes" id="UP000224563">
    <property type="component" value="Unassembled WGS sequence"/>
</dbReference>
<dbReference type="Gene3D" id="3.40.50.10330">
    <property type="entry name" value="Probable inorganic polyphosphate/atp-NAD kinase, domain 1"/>
    <property type="match status" value="1"/>
</dbReference>
<dbReference type="InterPro" id="IPR016064">
    <property type="entry name" value="NAD/diacylglycerol_kinase_sf"/>
</dbReference>
<comment type="caution">
    <text evidence="10">The sequence shown here is derived from an EMBL/GenBank/DDBJ whole genome shotgun (WGS) entry which is preliminary data.</text>
</comment>
<evidence type="ECO:0000313" key="10">
    <source>
        <dbReference type="EMBL" id="PHU38626.1"/>
    </source>
</evidence>
<dbReference type="InterPro" id="IPR001206">
    <property type="entry name" value="Diacylglycerol_kinase_cat_dom"/>
</dbReference>
<evidence type="ECO:0000256" key="2">
    <source>
        <dbReference type="ARBA" id="ARBA00005983"/>
    </source>
</evidence>
<keyword evidence="7" id="KW-0443">Lipid metabolism</keyword>
<protein>
    <submittedName>
        <fullName evidence="10">Diacylglycerol kinase</fullName>
    </submittedName>
</protein>
<keyword evidence="7" id="KW-0444">Lipid biosynthesis</keyword>
<dbReference type="AlphaFoldDB" id="A0A2G3E5S2"/>
<evidence type="ECO:0000256" key="3">
    <source>
        <dbReference type="ARBA" id="ARBA00022679"/>
    </source>
</evidence>
<dbReference type="EMBL" id="PDYG01000005">
    <property type="protein sequence ID" value="PHU38626.1"/>
    <property type="molecule type" value="Genomic_DNA"/>
</dbReference>
<accession>A0A2G3E5S2</accession>
<evidence type="ECO:0000259" key="9">
    <source>
        <dbReference type="PROSITE" id="PS50146"/>
    </source>
</evidence>
<comment type="similarity">
    <text evidence="2">Belongs to the diacylglycerol/lipid kinase family.</text>
</comment>
<evidence type="ECO:0000256" key="4">
    <source>
        <dbReference type="ARBA" id="ARBA00022741"/>
    </source>
</evidence>
<organism evidence="10 11">
    <name type="scientific">Agathobacter ruminis</name>
    <dbReference type="NCBI Taxonomy" id="1712665"/>
    <lineage>
        <taxon>Bacteria</taxon>
        <taxon>Bacillati</taxon>
        <taxon>Bacillota</taxon>
        <taxon>Clostridia</taxon>
        <taxon>Lachnospirales</taxon>
        <taxon>Lachnospiraceae</taxon>
        <taxon>Agathobacter</taxon>
    </lineage>
</organism>
<keyword evidence="5 10" id="KW-0418">Kinase</keyword>
<dbReference type="InterPro" id="IPR050187">
    <property type="entry name" value="Lipid_Phosphate_FormReg"/>
</dbReference>
<evidence type="ECO:0000256" key="7">
    <source>
        <dbReference type="ARBA" id="ARBA00023209"/>
    </source>
</evidence>
<dbReference type="PANTHER" id="PTHR12358:SF54">
    <property type="entry name" value="SPHINGOSINE KINASE RELATED PROTEIN"/>
    <property type="match status" value="1"/>
</dbReference>
<dbReference type="GO" id="GO:0005524">
    <property type="term" value="F:ATP binding"/>
    <property type="evidence" value="ECO:0007669"/>
    <property type="project" value="UniProtKB-KW"/>
</dbReference>
<dbReference type="PANTHER" id="PTHR12358">
    <property type="entry name" value="SPHINGOSINE KINASE"/>
    <property type="match status" value="1"/>
</dbReference>
<keyword evidence="7" id="KW-0594">Phospholipid biosynthesis</keyword>
<dbReference type="SUPFAM" id="SSF111331">
    <property type="entry name" value="NAD kinase/diacylglycerol kinase-like"/>
    <property type="match status" value="1"/>
</dbReference>
<evidence type="ECO:0000256" key="5">
    <source>
        <dbReference type="ARBA" id="ARBA00022777"/>
    </source>
</evidence>
<dbReference type="PROSITE" id="PS50146">
    <property type="entry name" value="DAGK"/>
    <property type="match status" value="1"/>
</dbReference>
<proteinExistence type="inferred from homology"/>